<protein>
    <submittedName>
        <fullName evidence="1">Uncharacterized protein</fullName>
    </submittedName>
</protein>
<dbReference type="RefSeq" id="WP_333721873.1">
    <property type="nucleotide sequence ID" value="NZ_CP049216.1"/>
</dbReference>
<sequence length="60" mass="6618">MERSVSEKLAIAMQALMDISAIGKTENGSIHDMQVQRYSKEAIDLANKAIQKLNGLLDDI</sequence>
<name>A0AAJ4N024_AGRTU</name>
<evidence type="ECO:0000313" key="1">
    <source>
        <dbReference type="EMBL" id="QTG12401.1"/>
    </source>
</evidence>
<dbReference type="Proteomes" id="UP000663946">
    <property type="component" value="Chromosome 1"/>
</dbReference>
<gene>
    <name evidence="1" type="ORF">G6M86_03700</name>
</gene>
<evidence type="ECO:0000313" key="2">
    <source>
        <dbReference type="Proteomes" id="UP000663946"/>
    </source>
</evidence>
<reference evidence="1" key="1">
    <citation type="submission" date="2020-02" db="EMBL/GenBank/DDBJ databases">
        <title>Unexpected conservation and global transmission of agrobacterial virulence plasmids.</title>
        <authorList>
            <person name="Weisberg A.J."/>
            <person name="Davis E.W. II"/>
            <person name="Tabima J.R."/>
            <person name="Belcher M.S."/>
            <person name="Miller M."/>
            <person name="Kuo C.-H."/>
            <person name="Loper J.E."/>
            <person name="Grunwald N.J."/>
            <person name="Putnam M.L."/>
            <person name="Chang J.H."/>
        </authorList>
    </citation>
    <scope>NUCLEOTIDE SEQUENCE</scope>
    <source>
        <strain evidence="1">Q15/94</strain>
    </source>
</reference>
<organism evidence="1 2">
    <name type="scientific">Agrobacterium tumefaciens</name>
    <dbReference type="NCBI Taxonomy" id="358"/>
    <lineage>
        <taxon>Bacteria</taxon>
        <taxon>Pseudomonadati</taxon>
        <taxon>Pseudomonadota</taxon>
        <taxon>Alphaproteobacteria</taxon>
        <taxon>Hyphomicrobiales</taxon>
        <taxon>Rhizobiaceae</taxon>
        <taxon>Rhizobium/Agrobacterium group</taxon>
        <taxon>Agrobacterium</taxon>
        <taxon>Agrobacterium tumefaciens complex</taxon>
    </lineage>
</organism>
<dbReference type="EMBL" id="CP049216">
    <property type="protein sequence ID" value="QTG12401.1"/>
    <property type="molecule type" value="Genomic_DNA"/>
</dbReference>
<dbReference type="AlphaFoldDB" id="A0AAJ4N024"/>
<accession>A0AAJ4N024</accession>
<proteinExistence type="predicted"/>